<keyword evidence="2" id="KW-1133">Transmembrane helix</keyword>
<feature type="compositionally biased region" description="Basic and acidic residues" evidence="1">
    <location>
        <begin position="54"/>
        <end position="63"/>
    </location>
</feature>
<evidence type="ECO:0000256" key="1">
    <source>
        <dbReference type="SAM" id="MobiDB-lite"/>
    </source>
</evidence>
<dbReference type="AlphaFoldDB" id="A0AAV4PM82"/>
<keyword evidence="2" id="KW-0472">Membrane</keyword>
<feature type="chain" id="PRO_5043349212" evidence="3">
    <location>
        <begin position="26"/>
        <end position="197"/>
    </location>
</feature>
<evidence type="ECO:0000313" key="4">
    <source>
        <dbReference type="EMBL" id="GIX96297.1"/>
    </source>
</evidence>
<keyword evidence="2" id="KW-0812">Transmembrane</keyword>
<evidence type="ECO:0000256" key="2">
    <source>
        <dbReference type="SAM" id="Phobius"/>
    </source>
</evidence>
<feature type="compositionally biased region" description="Basic and acidic residues" evidence="1">
    <location>
        <begin position="119"/>
        <end position="139"/>
    </location>
</feature>
<reference evidence="4 5" key="1">
    <citation type="submission" date="2021-06" db="EMBL/GenBank/DDBJ databases">
        <title>Caerostris extrusa draft genome.</title>
        <authorList>
            <person name="Kono N."/>
            <person name="Arakawa K."/>
        </authorList>
    </citation>
    <scope>NUCLEOTIDE SEQUENCE [LARGE SCALE GENOMIC DNA]</scope>
</reference>
<feature type="transmembrane region" description="Helical" evidence="2">
    <location>
        <begin position="162"/>
        <end position="184"/>
    </location>
</feature>
<accession>A0AAV4PM82</accession>
<organism evidence="4 5">
    <name type="scientific">Caerostris extrusa</name>
    <name type="common">Bark spider</name>
    <name type="synonym">Caerostris bankana</name>
    <dbReference type="NCBI Taxonomy" id="172846"/>
    <lineage>
        <taxon>Eukaryota</taxon>
        <taxon>Metazoa</taxon>
        <taxon>Ecdysozoa</taxon>
        <taxon>Arthropoda</taxon>
        <taxon>Chelicerata</taxon>
        <taxon>Arachnida</taxon>
        <taxon>Araneae</taxon>
        <taxon>Araneomorphae</taxon>
        <taxon>Entelegynae</taxon>
        <taxon>Araneoidea</taxon>
        <taxon>Araneidae</taxon>
        <taxon>Caerostris</taxon>
    </lineage>
</organism>
<keyword evidence="3" id="KW-0732">Signal</keyword>
<evidence type="ECO:0000313" key="5">
    <source>
        <dbReference type="Proteomes" id="UP001054945"/>
    </source>
</evidence>
<gene>
    <name evidence="4" type="ORF">CEXT_1541</name>
</gene>
<keyword evidence="5" id="KW-1185">Reference proteome</keyword>
<proteinExistence type="predicted"/>
<name>A0AAV4PM82_CAEEX</name>
<feature type="region of interest" description="Disordered" evidence="1">
    <location>
        <begin position="116"/>
        <end position="144"/>
    </location>
</feature>
<feature type="compositionally biased region" description="Acidic residues" evidence="1">
    <location>
        <begin position="64"/>
        <end position="79"/>
    </location>
</feature>
<dbReference type="EMBL" id="BPLR01004628">
    <property type="protein sequence ID" value="GIX96297.1"/>
    <property type="molecule type" value="Genomic_DNA"/>
</dbReference>
<protein>
    <submittedName>
        <fullName evidence="4">Uncharacterized protein</fullName>
    </submittedName>
</protein>
<evidence type="ECO:0000256" key="3">
    <source>
        <dbReference type="SAM" id="SignalP"/>
    </source>
</evidence>
<sequence length="197" mass="22004">MSSAFFLSSLDSWLLCVAFFEPTDTFLLSLADRLLKKKKQIKLKEGVVGGEEVKSDEVLRDTAETTEGDEKENGESEESKEDKIIIKRGVVGGSEEKAAEVLRDIAETTGRRRKRKRKWEVGRVKETTEGGEKKKDGSRKNQSVRLFLTHQRNDAAERGSSVYASFVGNELCFLLVVSGFFAVVRRVIGRTDVGTPL</sequence>
<comment type="caution">
    <text evidence="4">The sequence shown here is derived from an EMBL/GenBank/DDBJ whole genome shotgun (WGS) entry which is preliminary data.</text>
</comment>
<feature type="region of interest" description="Disordered" evidence="1">
    <location>
        <begin position="54"/>
        <end position="80"/>
    </location>
</feature>
<dbReference type="Proteomes" id="UP001054945">
    <property type="component" value="Unassembled WGS sequence"/>
</dbReference>
<feature type="signal peptide" evidence="3">
    <location>
        <begin position="1"/>
        <end position="25"/>
    </location>
</feature>